<comment type="caution">
    <text evidence="1">The sequence shown here is derived from an EMBL/GenBank/DDBJ whole genome shotgun (WGS) entry which is preliminary data.</text>
</comment>
<protein>
    <submittedName>
        <fullName evidence="1">Uncharacterized protein</fullName>
    </submittedName>
</protein>
<evidence type="ECO:0000313" key="1">
    <source>
        <dbReference type="EMBL" id="KAJ0079556.1"/>
    </source>
</evidence>
<evidence type="ECO:0000313" key="2">
    <source>
        <dbReference type="Proteomes" id="UP001164250"/>
    </source>
</evidence>
<reference evidence="2" key="1">
    <citation type="journal article" date="2023" name="G3 (Bethesda)">
        <title>Genome assembly and association tests identify interacting loci associated with vigor, precocity, and sex in interspecific pistachio rootstocks.</title>
        <authorList>
            <person name="Palmer W."/>
            <person name="Jacygrad E."/>
            <person name="Sagayaradj S."/>
            <person name="Cavanaugh K."/>
            <person name="Han R."/>
            <person name="Bertier L."/>
            <person name="Beede B."/>
            <person name="Kafkas S."/>
            <person name="Golino D."/>
            <person name="Preece J."/>
            <person name="Michelmore R."/>
        </authorList>
    </citation>
    <scope>NUCLEOTIDE SEQUENCE [LARGE SCALE GENOMIC DNA]</scope>
</reference>
<name>A0ACC1A020_9ROSI</name>
<accession>A0ACC1A020</accession>
<proteinExistence type="predicted"/>
<dbReference type="EMBL" id="CM047909">
    <property type="protein sequence ID" value="KAJ0079556.1"/>
    <property type="molecule type" value="Genomic_DNA"/>
</dbReference>
<organism evidence="1 2">
    <name type="scientific">Pistacia atlantica</name>
    <dbReference type="NCBI Taxonomy" id="434234"/>
    <lineage>
        <taxon>Eukaryota</taxon>
        <taxon>Viridiplantae</taxon>
        <taxon>Streptophyta</taxon>
        <taxon>Embryophyta</taxon>
        <taxon>Tracheophyta</taxon>
        <taxon>Spermatophyta</taxon>
        <taxon>Magnoliopsida</taxon>
        <taxon>eudicotyledons</taxon>
        <taxon>Gunneridae</taxon>
        <taxon>Pentapetalae</taxon>
        <taxon>rosids</taxon>
        <taxon>malvids</taxon>
        <taxon>Sapindales</taxon>
        <taxon>Anacardiaceae</taxon>
        <taxon>Pistacia</taxon>
    </lineage>
</organism>
<dbReference type="Proteomes" id="UP001164250">
    <property type="component" value="Chromosome 13"/>
</dbReference>
<keyword evidence="2" id="KW-1185">Reference proteome</keyword>
<sequence length="129" mass="14638">MQMKGVEELYLDELQDVKNVAYELDSEGFPQLKYLYVQNNPYFLCIVGSVDCVACDAFPLLESLSLRRLINLEKICHGHLSGESFSRLSNVLWKMEVIILQCTIVAAHGLTVKVRLQERPSVSIHIAQL</sequence>
<gene>
    <name evidence="1" type="ORF">Patl1_22780</name>
</gene>